<protein>
    <submittedName>
        <fullName evidence="1">Uncharacterized protein</fullName>
    </submittedName>
</protein>
<dbReference type="AlphaFoldDB" id="A0AAP0PPL7"/>
<dbReference type="Proteomes" id="UP001419268">
    <property type="component" value="Unassembled WGS sequence"/>
</dbReference>
<name>A0AAP0PPL7_9MAGN</name>
<dbReference type="EMBL" id="JBBNAG010000003">
    <property type="protein sequence ID" value="KAK9148271.1"/>
    <property type="molecule type" value="Genomic_DNA"/>
</dbReference>
<reference evidence="1 2" key="1">
    <citation type="submission" date="2024-01" db="EMBL/GenBank/DDBJ databases">
        <title>Genome assemblies of Stephania.</title>
        <authorList>
            <person name="Yang L."/>
        </authorList>
    </citation>
    <scope>NUCLEOTIDE SEQUENCE [LARGE SCALE GENOMIC DNA]</scope>
    <source>
        <strain evidence="1">JXDWG</strain>
        <tissue evidence="1">Leaf</tissue>
    </source>
</reference>
<accession>A0AAP0PPL7</accession>
<proteinExistence type="predicted"/>
<sequence>MTLATRASRDCWAFKYGVRIPVAIEALTCRLQIGGNMQMMCWSLEGTTPMLDESAGELDVDDMVMVR</sequence>
<evidence type="ECO:0000313" key="2">
    <source>
        <dbReference type="Proteomes" id="UP001419268"/>
    </source>
</evidence>
<comment type="caution">
    <text evidence="1">The sequence shown here is derived from an EMBL/GenBank/DDBJ whole genome shotgun (WGS) entry which is preliminary data.</text>
</comment>
<gene>
    <name evidence="1" type="ORF">Scep_007028</name>
</gene>
<organism evidence="1 2">
    <name type="scientific">Stephania cephalantha</name>
    <dbReference type="NCBI Taxonomy" id="152367"/>
    <lineage>
        <taxon>Eukaryota</taxon>
        <taxon>Viridiplantae</taxon>
        <taxon>Streptophyta</taxon>
        <taxon>Embryophyta</taxon>
        <taxon>Tracheophyta</taxon>
        <taxon>Spermatophyta</taxon>
        <taxon>Magnoliopsida</taxon>
        <taxon>Ranunculales</taxon>
        <taxon>Menispermaceae</taxon>
        <taxon>Menispermoideae</taxon>
        <taxon>Cissampelideae</taxon>
        <taxon>Stephania</taxon>
    </lineage>
</organism>
<evidence type="ECO:0000313" key="1">
    <source>
        <dbReference type="EMBL" id="KAK9148271.1"/>
    </source>
</evidence>
<keyword evidence="2" id="KW-1185">Reference proteome</keyword>